<name>A0A2P2CCD9_9ZZZZ</name>
<reference evidence="1" key="1">
    <citation type="submission" date="2015-08" db="EMBL/GenBank/DDBJ databases">
        <authorList>
            <person name="Babu N.S."/>
            <person name="Beckwith C.J."/>
            <person name="Beseler K.G."/>
            <person name="Brison A."/>
            <person name="Carone J.V."/>
            <person name="Caskin T.P."/>
            <person name="Diamond M."/>
            <person name="Durham M.E."/>
            <person name="Foxe J.M."/>
            <person name="Go M."/>
            <person name="Henderson B.A."/>
            <person name="Jones I.B."/>
            <person name="McGettigan J.A."/>
            <person name="Micheletti S.J."/>
            <person name="Nasrallah M.E."/>
            <person name="Ortiz D."/>
            <person name="Piller C.R."/>
            <person name="Privatt S.R."/>
            <person name="Schneider S.L."/>
            <person name="Sharp S."/>
            <person name="Smith T.C."/>
            <person name="Stanton J.D."/>
            <person name="Ullery H.E."/>
            <person name="Wilson R.J."/>
            <person name="Serrano M.G."/>
            <person name="Buck G."/>
            <person name="Lee V."/>
            <person name="Wang Y."/>
            <person name="Carvalho R."/>
            <person name="Voegtly L."/>
            <person name="Shi R."/>
            <person name="Duckworth R."/>
            <person name="Johnson A."/>
            <person name="Loviza R."/>
            <person name="Walstead R."/>
            <person name="Shah Z."/>
            <person name="Kiflezghi M."/>
            <person name="Wade K."/>
            <person name="Ball S.L."/>
            <person name="Bradley K.W."/>
            <person name="Asai D.J."/>
            <person name="Bowman C.A."/>
            <person name="Russell D.A."/>
            <person name="Pope W.H."/>
            <person name="Jacobs-Sera D."/>
            <person name="Hendrix R.W."/>
            <person name="Hatfull G.F."/>
        </authorList>
    </citation>
    <scope>NUCLEOTIDE SEQUENCE</scope>
</reference>
<organism evidence="1">
    <name type="scientific">metagenome</name>
    <dbReference type="NCBI Taxonomy" id="256318"/>
    <lineage>
        <taxon>unclassified sequences</taxon>
        <taxon>metagenomes</taxon>
    </lineage>
</organism>
<proteinExistence type="predicted"/>
<gene>
    <name evidence="1" type="ORF">NOCA1190020</name>
</gene>
<protein>
    <submittedName>
        <fullName evidence="1">Uncharacterized protein</fullName>
    </submittedName>
</protein>
<evidence type="ECO:0000313" key="1">
    <source>
        <dbReference type="EMBL" id="CUR59656.1"/>
    </source>
</evidence>
<accession>A0A2P2CCD9</accession>
<dbReference type="EMBL" id="CZKB01000011">
    <property type="protein sequence ID" value="CUR59656.1"/>
    <property type="molecule type" value="Genomic_DNA"/>
</dbReference>
<sequence length="85" mass="9680">MHWTVDRIKGRQHQLKNLGRAKAYDVTLTSENAVRLTAPPVQDIDMGEAVEFLAVGSMQTGTPELIVQWRDSPDGEIRKWRRPLP</sequence>
<dbReference type="AlphaFoldDB" id="A0A2P2CCD9"/>